<dbReference type="EMBL" id="JAUUTY010000003">
    <property type="protein sequence ID" value="KAK1662603.1"/>
    <property type="molecule type" value="Genomic_DNA"/>
</dbReference>
<evidence type="ECO:0000259" key="1">
    <source>
        <dbReference type="Pfam" id="PF00078"/>
    </source>
</evidence>
<dbReference type="Gene3D" id="3.10.10.10">
    <property type="entry name" value="HIV Type 1 Reverse Transcriptase, subunit A, domain 1"/>
    <property type="match status" value="1"/>
</dbReference>
<gene>
    <name evidence="2" type="ORF">QYE76_050762</name>
</gene>
<evidence type="ECO:0000313" key="3">
    <source>
        <dbReference type="Proteomes" id="UP001231189"/>
    </source>
</evidence>
<evidence type="ECO:0000313" key="2">
    <source>
        <dbReference type="EMBL" id="KAK1662603.1"/>
    </source>
</evidence>
<dbReference type="InterPro" id="IPR043128">
    <property type="entry name" value="Rev_trsase/Diguanyl_cyclase"/>
</dbReference>
<dbReference type="InterPro" id="IPR053134">
    <property type="entry name" value="RNA-dir_DNA_polymerase"/>
</dbReference>
<comment type="caution">
    <text evidence="2">The sequence shown here is derived from an EMBL/GenBank/DDBJ whole genome shotgun (WGS) entry which is preliminary data.</text>
</comment>
<keyword evidence="3" id="KW-1185">Reference proteome</keyword>
<protein>
    <recommendedName>
        <fullName evidence="1">Reverse transcriptase domain-containing protein</fullName>
    </recommendedName>
</protein>
<reference evidence="2" key="1">
    <citation type="submission" date="2023-07" db="EMBL/GenBank/DDBJ databases">
        <title>A chromosome-level genome assembly of Lolium multiflorum.</title>
        <authorList>
            <person name="Chen Y."/>
            <person name="Copetti D."/>
            <person name="Kolliker R."/>
            <person name="Studer B."/>
        </authorList>
    </citation>
    <scope>NUCLEOTIDE SEQUENCE</scope>
    <source>
        <strain evidence="2">02402/16</strain>
        <tissue evidence="2">Leaf</tissue>
    </source>
</reference>
<sequence>MAGIAGEHPHQLAPSVGKLSAQGTSSAAPVTAATFVLASPTPSSSKDLVRCGSFEFTPRNEAPSPNPSELRGDMDATFGGVHFIVDSGGFLRLSGSGATYQRCMQAYLGKQIGWNIEVYIDDIVVKNRNAATLIDDMRETFDNLDCYKIKLNPKKCYFGVPGGQVLGYFISARGIEANPLKIKAVLDMEPPRTLQKATHSGTPEHKKKYDELKAIFEADLIGSFEKTRSHGIRDAGLDRSIIEHRLPEERISAVPAASTTMNAEILVEVKKEIEKMLDAGFIGTCRYAEWISNVVPVEKRMADGASP</sequence>
<dbReference type="PANTHER" id="PTHR24559">
    <property type="entry name" value="TRANSPOSON TY3-I GAG-POL POLYPROTEIN"/>
    <property type="match status" value="1"/>
</dbReference>
<dbReference type="InterPro" id="IPR000477">
    <property type="entry name" value="RT_dom"/>
</dbReference>
<organism evidence="2 3">
    <name type="scientific">Lolium multiflorum</name>
    <name type="common">Italian ryegrass</name>
    <name type="synonym">Lolium perenne subsp. multiflorum</name>
    <dbReference type="NCBI Taxonomy" id="4521"/>
    <lineage>
        <taxon>Eukaryota</taxon>
        <taxon>Viridiplantae</taxon>
        <taxon>Streptophyta</taxon>
        <taxon>Embryophyta</taxon>
        <taxon>Tracheophyta</taxon>
        <taxon>Spermatophyta</taxon>
        <taxon>Magnoliopsida</taxon>
        <taxon>Liliopsida</taxon>
        <taxon>Poales</taxon>
        <taxon>Poaceae</taxon>
        <taxon>BOP clade</taxon>
        <taxon>Pooideae</taxon>
        <taxon>Poodae</taxon>
        <taxon>Poeae</taxon>
        <taxon>Poeae Chloroplast Group 2 (Poeae type)</taxon>
        <taxon>Loliodinae</taxon>
        <taxon>Loliinae</taxon>
        <taxon>Lolium</taxon>
    </lineage>
</organism>
<dbReference type="PANTHER" id="PTHR24559:SF444">
    <property type="entry name" value="REVERSE TRANSCRIPTASE DOMAIN-CONTAINING PROTEIN"/>
    <property type="match status" value="1"/>
</dbReference>
<feature type="domain" description="Reverse transcriptase" evidence="1">
    <location>
        <begin position="95"/>
        <end position="168"/>
    </location>
</feature>
<accession>A0AAD8WJI8</accession>
<dbReference type="SUPFAM" id="SSF56672">
    <property type="entry name" value="DNA/RNA polymerases"/>
    <property type="match status" value="1"/>
</dbReference>
<name>A0AAD8WJI8_LOLMU</name>
<dbReference type="InterPro" id="IPR043502">
    <property type="entry name" value="DNA/RNA_pol_sf"/>
</dbReference>
<dbReference type="AlphaFoldDB" id="A0AAD8WJI8"/>
<dbReference type="Pfam" id="PF00078">
    <property type="entry name" value="RVT_1"/>
    <property type="match status" value="1"/>
</dbReference>
<dbReference type="Proteomes" id="UP001231189">
    <property type="component" value="Unassembled WGS sequence"/>
</dbReference>
<proteinExistence type="predicted"/>
<dbReference type="Gene3D" id="3.30.70.270">
    <property type="match status" value="1"/>
</dbReference>